<dbReference type="PANTHER" id="PTHR42085">
    <property type="entry name" value="F-BOX DOMAIN-CONTAINING PROTEIN"/>
    <property type="match status" value="1"/>
</dbReference>
<name>A0AAE0HL43_9PEZI</name>
<protein>
    <recommendedName>
        <fullName evidence="4">F-box domain-containing protein</fullName>
    </recommendedName>
</protein>
<gene>
    <name evidence="2" type="ORF">B0H64DRAFT_77786</name>
</gene>
<accession>A0AAE0HL43</accession>
<dbReference type="PANTHER" id="PTHR42085:SF2">
    <property type="entry name" value="F-BOX DOMAIN-CONTAINING PROTEIN"/>
    <property type="match status" value="1"/>
</dbReference>
<keyword evidence="3" id="KW-1185">Reference proteome</keyword>
<reference evidence="2" key="1">
    <citation type="journal article" date="2023" name="Mol. Phylogenet. Evol.">
        <title>Genome-scale phylogeny and comparative genomics of the fungal order Sordariales.</title>
        <authorList>
            <person name="Hensen N."/>
            <person name="Bonometti L."/>
            <person name="Westerberg I."/>
            <person name="Brannstrom I.O."/>
            <person name="Guillou S."/>
            <person name="Cros-Aarteil S."/>
            <person name="Calhoun S."/>
            <person name="Haridas S."/>
            <person name="Kuo A."/>
            <person name="Mondo S."/>
            <person name="Pangilinan J."/>
            <person name="Riley R."/>
            <person name="LaButti K."/>
            <person name="Andreopoulos B."/>
            <person name="Lipzen A."/>
            <person name="Chen C."/>
            <person name="Yan M."/>
            <person name="Daum C."/>
            <person name="Ng V."/>
            <person name="Clum A."/>
            <person name="Steindorff A."/>
            <person name="Ohm R.A."/>
            <person name="Martin F."/>
            <person name="Silar P."/>
            <person name="Natvig D.O."/>
            <person name="Lalanne C."/>
            <person name="Gautier V."/>
            <person name="Ament-Velasquez S.L."/>
            <person name="Kruys A."/>
            <person name="Hutchinson M.I."/>
            <person name="Powell A.J."/>
            <person name="Barry K."/>
            <person name="Miller A.N."/>
            <person name="Grigoriev I.V."/>
            <person name="Debuchy R."/>
            <person name="Gladieux P."/>
            <person name="Hiltunen Thoren M."/>
            <person name="Johannesson H."/>
        </authorList>
    </citation>
    <scope>NUCLEOTIDE SEQUENCE</scope>
    <source>
        <strain evidence="2">CBS 168.71</strain>
    </source>
</reference>
<proteinExistence type="predicted"/>
<dbReference type="Proteomes" id="UP001278766">
    <property type="component" value="Unassembled WGS sequence"/>
</dbReference>
<evidence type="ECO:0008006" key="4">
    <source>
        <dbReference type="Google" id="ProtNLM"/>
    </source>
</evidence>
<feature type="compositionally biased region" description="Polar residues" evidence="1">
    <location>
        <begin position="7"/>
        <end position="20"/>
    </location>
</feature>
<feature type="region of interest" description="Disordered" evidence="1">
    <location>
        <begin position="1"/>
        <end position="22"/>
    </location>
</feature>
<comment type="caution">
    <text evidence="2">The sequence shown here is derived from an EMBL/GenBank/DDBJ whole genome shotgun (WGS) entry which is preliminary data.</text>
</comment>
<dbReference type="EMBL" id="JAUEPN010000002">
    <property type="protein sequence ID" value="KAK3298540.1"/>
    <property type="molecule type" value="Genomic_DNA"/>
</dbReference>
<dbReference type="RefSeq" id="XP_062662054.1">
    <property type="nucleotide sequence ID" value="XM_062808740.1"/>
</dbReference>
<reference evidence="2" key="2">
    <citation type="submission" date="2023-06" db="EMBL/GenBank/DDBJ databases">
        <authorList>
            <consortium name="Lawrence Berkeley National Laboratory"/>
            <person name="Haridas S."/>
            <person name="Hensen N."/>
            <person name="Bonometti L."/>
            <person name="Westerberg I."/>
            <person name="Brannstrom I.O."/>
            <person name="Guillou S."/>
            <person name="Cros-Aarteil S."/>
            <person name="Calhoun S."/>
            <person name="Kuo A."/>
            <person name="Mondo S."/>
            <person name="Pangilinan J."/>
            <person name="Riley R."/>
            <person name="Labutti K."/>
            <person name="Andreopoulos B."/>
            <person name="Lipzen A."/>
            <person name="Chen C."/>
            <person name="Yanf M."/>
            <person name="Daum C."/>
            <person name="Ng V."/>
            <person name="Clum A."/>
            <person name="Steindorff A."/>
            <person name="Ohm R."/>
            <person name="Martin F."/>
            <person name="Silar P."/>
            <person name="Natvig D."/>
            <person name="Lalanne C."/>
            <person name="Gautier V."/>
            <person name="Ament-Velasquez S.L."/>
            <person name="Kruys A."/>
            <person name="Hutchinson M.I."/>
            <person name="Powell A.J."/>
            <person name="Barry K."/>
            <person name="Miller A.N."/>
            <person name="Grigoriev I.V."/>
            <person name="Debuchy R."/>
            <person name="Gladieux P."/>
            <person name="Thoren M.H."/>
            <person name="Johannesson H."/>
        </authorList>
    </citation>
    <scope>NUCLEOTIDE SEQUENCE</scope>
    <source>
        <strain evidence="2">CBS 168.71</strain>
    </source>
</reference>
<evidence type="ECO:0000256" key="1">
    <source>
        <dbReference type="SAM" id="MobiDB-lite"/>
    </source>
</evidence>
<evidence type="ECO:0000313" key="2">
    <source>
        <dbReference type="EMBL" id="KAK3298540.1"/>
    </source>
</evidence>
<dbReference type="GeneID" id="87845688"/>
<dbReference type="AlphaFoldDB" id="A0AAE0HL43"/>
<organism evidence="2 3">
    <name type="scientific">Chaetomium fimeti</name>
    <dbReference type="NCBI Taxonomy" id="1854472"/>
    <lineage>
        <taxon>Eukaryota</taxon>
        <taxon>Fungi</taxon>
        <taxon>Dikarya</taxon>
        <taxon>Ascomycota</taxon>
        <taxon>Pezizomycotina</taxon>
        <taxon>Sordariomycetes</taxon>
        <taxon>Sordariomycetidae</taxon>
        <taxon>Sordariales</taxon>
        <taxon>Chaetomiaceae</taxon>
        <taxon>Chaetomium</taxon>
    </lineage>
</organism>
<sequence length="619" mass="70680">MKGHSIPDTTVTDSSKQTTPGFLRLPPDVRERIFRHLGMAGWEGDRRSVDLHGRASMYGVPPSRFYGLLLCCRIIYAEATALLCSTNRFFIYYSGPGSLKPLHALTPTSLASLGHLKVILNQASCHQPSSEWYGYWCCRGKRRIDEYDCSNAAHCNISQHSGRHRHPLANRAPFDYEGDWRNAQTVLDEWQAAAAYMSPHISADQLQLSLVCDIDHEQKDSIGVAEQVVAPLQLLPRLKTCSVRLCATPTRQLRQLARDAALRARGFTNPYYNPHPALTTLTTLPRELRLRILEYTDLITPYKEVGWSRSYGAYSVYKRSCLGDDYMRCVFPNHHGCQFTMCSEAPGLSDGCFCRRRHSAFSLECRCWTPPGPALFLVCRTLCQDAQFVFFSGNRFIVGDSKLGKCGHLPEAPSVWLSGRDTQPAGSYPYNRFAISQFVKEIVPVHCLAYIRFLELVFPPYYHHVWPRPEHPAMKNWHATVHWLKDKINAPGLTVRLVMADVDGGLLESDRGRLTELEGKAIVRAYMNISSPLRHLTAGNDGLAMFYAQFAYPWAWTDVTKNWVRRHGHDRRGWVEPEERELEDFAERYVMGARYDKLYGDNRELPDKSMWQFWGILGY</sequence>
<evidence type="ECO:0000313" key="3">
    <source>
        <dbReference type="Proteomes" id="UP001278766"/>
    </source>
</evidence>
<dbReference type="InterPro" id="IPR038883">
    <property type="entry name" value="AN11006-like"/>
</dbReference>